<proteinExistence type="predicted"/>
<feature type="domain" description="Glycosyltransferase 2-like" evidence="2">
    <location>
        <begin position="8"/>
        <end position="125"/>
    </location>
</feature>
<evidence type="ECO:0000256" key="1">
    <source>
        <dbReference type="SAM" id="MobiDB-lite"/>
    </source>
</evidence>
<dbReference type="PANTHER" id="PTHR43685:SF2">
    <property type="entry name" value="GLYCOSYLTRANSFERASE 2-LIKE DOMAIN-CONTAINING PROTEIN"/>
    <property type="match status" value="1"/>
</dbReference>
<dbReference type="EMBL" id="CP051775">
    <property type="protein sequence ID" value="QJE73265.1"/>
    <property type="molecule type" value="Genomic_DNA"/>
</dbReference>
<dbReference type="AlphaFoldDB" id="A0A858R784"/>
<dbReference type="SUPFAM" id="SSF53448">
    <property type="entry name" value="Nucleotide-diphospho-sugar transferases"/>
    <property type="match status" value="1"/>
</dbReference>
<dbReference type="CDD" id="cd00761">
    <property type="entry name" value="Glyco_tranf_GTA_type"/>
    <property type="match status" value="1"/>
</dbReference>
<reference evidence="3" key="1">
    <citation type="submission" date="2020-04" db="EMBL/GenBank/DDBJ databases">
        <title>A desert anoxygenic phototrophic bacterium fixes CO2 using RubisCO under aerobic conditions.</title>
        <authorList>
            <person name="Tang K."/>
        </authorList>
    </citation>
    <scope>NUCLEOTIDE SEQUENCE [LARGE SCALE GENOMIC DNA]</scope>
    <source>
        <strain evidence="3">MIMtkB3</strain>
    </source>
</reference>
<dbReference type="GO" id="GO:0016740">
    <property type="term" value="F:transferase activity"/>
    <property type="evidence" value="ECO:0007669"/>
    <property type="project" value="UniProtKB-KW"/>
</dbReference>
<evidence type="ECO:0000313" key="4">
    <source>
        <dbReference type="Proteomes" id="UP000501891"/>
    </source>
</evidence>
<sequence length="171" mass="18323">MLGDNSLSFVLCAHNARDRIGDCLSHLSRQRLIVGQGYEVVLVDNGSTDGTADLARQVWQREGATAPLRVVPEPRLGLVHARLTGIRAARHEVLSFVDDDTWMAPDWVATALRTMEEHPTVGLVGAEGEARFPADGGPPGSSASATAMRWGRRDRLAAGPFPWGTSSTVPG</sequence>
<evidence type="ECO:0000259" key="2">
    <source>
        <dbReference type="Pfam" id="PF00535"/>
    </source>
</evidence>
<protein>
    <submittedName>
        <fullName evidence="3">Glycosyltransferase family 2 protein</fullName>
    </submittedName>
</protein>
<gene>
    <name evidence="3" type="ORF">HHL28_09335</name>
</gene>
<name>A0A858R784_9PROT</name>
<dbReference type="InterPro" id="IPR029044">
    <property type="entry name" value="Nucleotide-diphossugar_trans"/>
</dbReference>
<evidence type="ECO:0000313" key="3">
    <source>
        <dbReference type="EMBL" id="QJE73265.1"/>
    </source>
</evidence>
<dbReference type="Pfam" id="PF00535">
    <property type="entry name" value="Glycos_transf_2"/>
    <property type="match status" value="1"/>
</dbReference>
<dbReference type="KEGG" id="acru:HHL28_09335"/>
<dbReference type="InterPro" id="IPR050834">
    <property type="entry name" value="Glycosyltransf_2"/>
</dbReference>
<dbReference type="InterPro" id="IPR001173">
    <property type="entry name" value="Glyco_trans_2-like"/>
</dbReference>
<feature type="region of interest" description="Disordered" evidence="1">
    <location>
        <begin position="128"/>
        <end position="147"/>
    </location>
</feature>
<organism evidence="3 4">
    <name type="scientific">Aerophototrophica crusticola</name>
    <dbReference type="NCBI Taxonomy" id="1709002"/>
    <lineage>
        <taxon>Bacteria</taxon>
        <taxon>Pseudomonadati</taxon>
        <taxon>Pseudomonadota</taxon>
        <taxon>Alphaproteobacteria</taxon>
        <taxon>Rhodospirillales</taxon>
        <taxon>Rhodospirillaceae</taxon>
        <taxon>Aerophototrophica</taxon>
    </lineage>
</organism>
<dbReference type="PANTHER" id="PTHR43685">
    <property type="entry name" value="GLYCOSYLTRANSFERASE"/>
    <property type="match status" value="1"/>
</dbReference>
<dbReference type="Proteomes" id="UP000501891">
    <property type="component" value="Chromosome"/>
</dbReference>
<keyword evidence="4" id="KW-1185">Reference proteome</keyword>
<dbReference type="Gene3D" id="3.90.550.10">
    <property type="entry name" value="Spore Coat Polysaccharide Biosynthesis Protein SpsA, Chain A"/>
    <property type="match status" value="1"/>
</dbReference>
<accession>A0A858R784</accession>